<gene>
    <name evidence="1" type="ORF">NM688_g8157</name>
</gene>
<dbReference type="Proteomes" id="UP001148662">
    <property type="component" value="Unassembled WGS sequence"/>
</dbReference>
<comment type="caution">
    <text evidence="1">The sequence shown here is derived from an EMBL/GenBank/DDBJ whole genome shotgun (WGS) entry which is preliminary data.</text>
</comment>
<evidence type="ECO:0000313" key="1">
    <source>
        <dbReference type="EMBL" id="KAJ3527211.1"/>
    </source>
</evidence>
<reference evidence="1" key="1">
    <citation type="submission" date="2022-07" db="EMBL/GenBank/DDBJ databases">
        <title>Genome Sequence of Phlebia brevispora.</title>
        <authorList>
            <person name="Buettner E."/>
        </authorList>
    </citation>
    <scope>NUCLEOTIDE SEQUENCE</scope>
    <source>
        <strain evidence="1">MPL23</strain>
    </source>
</reference>
<keyword evidence="2" id="KW-1185">Reference proteome</keyword>
<dbReference type="EMBL" id="JANHOG010002106">
    <property type="protein sequence ID" value="KAJ3527211.1"/>
    <property type="molecule type" value="Genomic_DNA"/>
</dbReference>
<proteinExistence type="predicted"/>
<organism evidence="1 2">
    <name type="scientific">Phlebia brevispora</name>
    <dbReference type="NCBI Taxonomy" id="194682"/>
    <lineage>
        <taxon>Eukaryota</taxon>
        <taxon>Fungi</taxon>
        <taxon>Dikarya</taxon>
        <taxon>Basidiomycota</taxon>
        <taxon>Agaricomycotina</taxon>
        <taxon>Agaricomycetes</taxon>
        <taxon>Polyporales</taxon>
        <taxon>Meruliaceae</taxon>
        <taxon>Phlebia</taxon>
    </lineage>
</organism>
<name>A0ACC1RWJ7_9APHY</name>
<accession>A0ACC1RWJ7</accession>
<evidence type="ECO:0000313" key="2">
    <source>
        <dbReference type="Proteomes" id="UP001148662"/>
    </source>
</evidence>
<sequence>MVLLVTSDNEQFVVDKEVAERSVLIKNMLEDVGESDQPIPLPNVSSSVLKKVLEYCEHHRGEPLPTTDTSDNDDARKRTTDISEWDQKFITVDQEMLFEIILAANYLDIKPLLDVGCKTVANMIKGKTPEEIRKLFNIVNDFTPEEEAQIKKENTDLSPNIFCAKPRGRPESHTFPPIAIMPRIPDLPGIPVPPRSEQEQWLRQHVARLCQLEHERFPGSQPVSFGTKDMEKLESQDYWVCEKSDGVRVLLLVQTDAQTKEQAVFIIDRHNSYRQLEGLFFPHHENPMMPLRNTIVDGELVIDIDPRTKQENLRYLAFDCLVVDDQNVMSRTLDKRYGRLQEWFYKPYAKMLKDHPRMAETAPFDIRIKDVKLSYHVDDVFEKDIPALLHGNDGLIYTCVNTPYVAGTDPNILKWKPPSENSIDFKLVLRFPPSPEQPTKPDYFTKPIFELHVWCGGRNYDFWDVLVVTDDEWERYAFSASLALCAQDEPTLLFGNSMKSSGEQFDDRIVEVHWDPQFEGWRMMRFRDDKPDGNHKNVVDNILVSIADGIEKEEVSPTPFSFLPLLSCLLIYILHLLPHPVFLISRPSSHALFDFPHLAL</sequence>
<protein>
    <submittedName>
        <fullName evidence="1">Uncharacterized protein</fullName>
    </submittedName>
</protein>